<dbReference type="SUPFAM" id="SSF52467">
    <property type="entry name" value="DHS-like NAD/FAD-binding domain"/>
    <property type="match status" value="1"/>
</dbReference>
<gene>
    <name evidence="7" type="ORF">E4650_02890</name>
    <name evidence="6" type="ORF">SAMN04488588_0319</name>
</gene>
<reference evidence="7 9" key="2">
    <citation type="submission" date="2019-04" db="EMBL/GenBank/DDBJ databases">
        <title>Draft genome sequence data and analysis of a Fermenting Bacterium, Geotoga petraea strain HO-Geo1, isolated from heavy-oil petroleum reservoir in Russia.</title>
        <authorList>
            <person name="Grouzdev D.S."/>
            <person name="Semenova E.M."/>
            <person name="Sokolova D.S."/>
            <person name="Tourova T.P."/>
            <person name="Poltaraus A.B."/>
            <person name="Nazina T.N."/>
        </authorList>
    </citation>
    <scope>NUCLEOTIDE SEQUENCE [LARGE SCALE GENOMIC DNA]</scope>
    <source>
        <strain evidence="7 9">HO-Geo1</strain>
    </source>
</reference>
<dbReference type="OrthoDB" id="9800582at2"/>
<dbReference type="PANTHER" id="PTHR11085:SF4">
    <property type="entry name" value="NAD-DEPENDENT PROTEIN DEACYLASE"/>
    <property type="match status" value="1"/>
</dbReference>
<feature type="binding site" evidence="4">
    <location>
        <position position="129"/>
    </location>
    <ligand>
        <name>Zn(2+)</name>
        <dbReference type="ChEBI" id="CHEBI:29105"/>
    </ligand>
</feature>
<evidence type="ECO:0000256" key="1">
    <source>
        <dbReference type="ARBA" id="ARBA00012928"/>
    </source>
</evidence>
<keyword evidence="2" id="KW-0808">Transferase</keyword>
<keyword evidence="4" id="KW-0479">Metal-binding</keyword>
<feature type="active site" description="Proton acceptor" evidence="4">
    <location>
        <position position="121"/>
    </location>
</feature>
<dbReference type="InterPro" id="IPR026591">
    <property type="entry name" value="Sirtuin_cat_small_dom_sf"/>
</dbReference>
<dbReference type="PROSITE" id="PS50305">
    <property type="entry name" value="SIRTUIN"/>
    <property type="match status" value="1"/>
</dbReference>
<evidence type="ECO:0000313" key="9">
    <source>
        <dbReference type="Proteomes" id="UP000297288"/>
    </source>
</evidence>
<protein>
    <recommendedName>
        <fullName evidence="1">protein acetyllysine N-acetyltransferase</fullName>
        <ecNumber evidence="1">2.3.1.286</ecNumber>
    </recommendedName>
</protein>
<dbReference type="InterPro" id="IPR050134">
    <property type="entry name" value="NAD-dep_sirtuin_deacylases"/>
</dbReference>
<evidence type="ECO:0000256" key="3">
    <source>
        <dbReference type="ARBA" id="ARBA00023027"/>
    </source>
</evidence>
<feature type="domain" description="Deacetylase sirtuin-type" evidence="5">
    <location>
        <begin position="1"/>
        <end position="245"/>
    </location>
</feature>
<dbReference type="PANTHER" id="PTHR11085">
    <property type="entry name" value="NAD-DEPENDENT PROTEIN DEACYLASE SIRTUIN-5, MITOCHONDRIAL-RELATED"/>
    <property type="match status" value="1"/>
</dbReference>
<dbReference type="CDD" id="cd01407">
    <property type="entry name" value="SIR2-fam"/>
    <property type="match status" value="1"/>
</dbReference>
<dbReference type="GO" id="GO:0070403">
    <property type="term" value="F:NAD+ binding"/>
    <property type="evidence" value="ECO:0007669"/>
    <property type="project" value="InterPro"/>
</dbReference>
<keyword evidence="8" id="KW-1185">Reference proteome</keyword>
<dbReference type="InterPro" id="IPR029035">
    <property type="entry name" value="DHS-like_NAD/FAD-binding_dom"/>
</dbReference>
<sequence>MNKYEKLKEFINKSEKIVILSGAGISTNTGIPDFRGKNGIYTNAEIENPELIFDYYYFKDNPELFYRFHKKFLEYVEKAEPTFAYRKIYELEKQNKLLGIITQNIDSLHKIAGNKKVYEIHGGLYDNHCLNCGRNYSYDQVKKKMDKSIVARCDICNSIIKPDIVFFGEAVKHLDESVEIMQKSDLLLILGSSLMVTPAAYLPMYSDADIVIINKGEFSKSYLKEENIKLIFNEDIDEVFKEIYK</sequence>
<feature type="binding site" evidence="4">
    <location>
        <position position="153"/>
    </location>
    <ligand>
        <name>Zn(2+)</name>
        <dbReference type="ChEBI" id="CHEBI:29105"/>
    </ligand>
</feature>
<evidence type="ECO:0000259" key="5">
    <source>
        <dbReference type="PROSITE" id="PS50305"/>
    </source>
</evidence>
<feature type="binding site" evidence="4">
    <location>
        <position position="132"/>
    </location>
    <ligand>
        <name>Zn(2+)</name>
        <dbReference type="ChEBI" id="CHEBI:29105"/>
    </ligand>
</feature>
<dbReference type="Proteomes" id="UP000199322">
    <property type="component" value="Unassembled WGS sequence"/>
</dbReference>
<dbReference type="STRING" id="28234.SAMN04488588_0319"/>
<dbReference type="GO" id="GO:0017136">
    <property type="term" value="F:histone deacetylase activity, NAD-dependent"/>
    <property type="evidence" value="ECO:0007669"/>
    <property type="project" value="TreeGrafter"/>
</dbReference>
<keyword evidence="3" id="KW-0520">NAD</keyword>
<accession>A0A1G6IBT8</accession>
<reference evidence="6 8" key="1">
    <citation type="submission" date="2016-10" db="EMBL/GenBank/DDBJ databases">
        <authorList>
            <person name="de Groot N.N."/>
        </authorList>
    </citation>
    <scope>NUCLEOTIDE SEQUENCE [LARGE SCALE GENOMIC DNA]</scope>
    <source>
        <strain evidence="6 8">WG14</strain>
    </source>
</reference>
<dbReference type="Proteomes" id="UP000297288">
    <property type="component" value="Unassembled WGS sequence"/>
</dbReference>
<dbReference type="GO" id="GO:0046872">
    <property type="term" value="F:metal ion binding"/>
    <property type="evidence" value="ECO:0007669"/>
    <property type="project" value="UniProtKB-KW"/>
</dbReference>
<evidence type="ECO:0000313" key="6">
    <source>
        <dbReference type="EMBL" id="SDC03843.1"/>
    </source>
</evidence>
<dbReference type="EC" id="2.3.1.286" evidence="1"/>
<dbReference type="RefSeq" id="WP_091402190.1">
    <property type="nucleotide sequence ID" value="NZ_FMYV01000001.1"/>
</dbReference>
<keyword evidence="4" id="KW-0862">Zinc</keyword>
<dbReference type="NCBIfam" id="NF001752">
    <property type="entry name" value="PRK00481.1-1"/>
    <property type="match status" value="1"/>
</dbReference>
<dbReference type="EMBL" id="FMYV01000001">
    <property type="protein sequence ID" value="SDC03843.1"/>
    <property type="molecule type" value="Genomic_DNA"/>
</dbReference>
<organism evidence="6 8">
    <name type="scientific">Geotoga petraea</name>
    <dbReference type="NCBI Taxonomy" id="28234"/>
    <lineage>
        <taxon>Bacteria</taxon>
        <taxon>Thermotogati</taxon>
        <taxon>Thermotogota</taxon>
        <taxon>Thermotogae</taxon>
        <taxon>Petrotogales</taxon>
        <taxon>Petrotogaceae</taxon>
        <taxon>Geotoga</taxon>
    </lineage>
</organism>
<evidence type="ECO:0000313" key="8">
    <source>
        <dbReference type="Proteomes" id="UP000199322"/>
    </source>
</evidence>
<dbReference type="Pfam" id="PF02146">
    <property type="entry name" value="SIR2"/>
    <property type="match status" value="1"/>
</dbReference>
<evidence type="ECO:0000256" key="4">
    <source>
        <dbReference type="PROSITE-ProRule" id="PRU00236"/>
    </source>
</evidence>
<dbReference type="EMBL" id="SRME01000001">
    <property type="protein sequence ID" value="TGG89155.1"/>
    <property type="molecule type" value="Genomic_DNA"/>
</dbReference>
<name>A0A1G6IBT8_9BACT</name>
<evidence type="ECO:0000313" key="7">
    <source>
        <dbReference type="EMBL" id="TGG89155.1"/>
    </source>
</evidence>
<dbReference type="InterPro" id="IPR026590">
    <property type="entry name" value="Ssirtuin_cat_dom"/>
</dbReference>
<dbReference type="InterPro" id="IPR003000">
    <property type="entry name" value="Sirtuin"/>
</dbReference>
<dbReference type="Gene3D" id="3.40.50.1220">
    <property type="entry name" value="TPP-binding domain"/>
    <property type="match status" value="1"/>
</dbReference>
<proteinExistence type="predicted"/>
<feature type="binding site" evidence="4">
    <location>
        <position position="156"/>
    </location>
    <ligand>
        <name>Zn(2+)</name>
        <dbReference type="ChEBI" id="CHEBI:29105"/>
    </ligand>
</feature>
<evidence type="ECO:0000256" key="2">
    <source>
        <dbReference type="ARBA" id="ARBA00022679"/>
    </source>
</evidence>
<dbReference type="Gene3D" id="3.30.1600.10">
    <property type="entry name" value="SIR2/SIRT2 'Small Domain"/>
    <property type="match status" value="1"/>
</dbReference>
<dbReference type="AlphaFoldDB" id="A0A1G6IBT8"/>